<dbReference type="Proteomes" id="UP000233375">
    <property type="component" value="Unassembled WGS sequence"/>
</dbReference>
<dbReference type="InterPro" id="IPR003594">
    <property type="entry name" value="HATPase_dom"/>
</dbReference>
<evidence type="ECO:0000256" key="9">
    <source>
        <dbReference type="SAM" id="Phobius"/>
    </source>
</evidence>
<dbReference type="Pfam" id="PF06580">
    <property type="entry name" value="His_kinase"/>
    <property type="match status" value="1"/>
</dbReference>
<organism evidence="11 12">
    <name type="scientific">Niallia nealsonii</name>
    <dbReference type="NCBI Taxonomy" id="115979"/>
    <lineage>
        <taxon>Bacteria</taxon>
        <taxon>Bacillati</taxon>
        <taxon>Bacillota</taxon>
        <taxon>Bacilli</taxon>
        <taxon>Bacillales</taxon>
        <taxon>Bacillaceae</taxon>
        <taxon>Niallia</taxon>
    </lineage>
</organism>
<feature type="domain" description="HAMP" evidence="10">
    <location>
        <begin position="338"/>
        <end position="390"/>
    </location>
</feature>
<protein>
    <submittedName>
        <fullName evidence="11">Sensor histidine kinase</fullName>
    </submittedName>
</protein>
<dbReference type="GO" id="GO:0000155">
    <property type="term" value="F:phosphorelay sensor kinase activity"/>
    <property type="evidence" value="ECO:0007669"/>
    <property type="project" value="InterPro"/>
</dbReference>
<dbReference type="GO" id="GO:0005886">
    <property type="term" value="C:plasma membrane"/>
    <property type="evidence" value="ECO:0007669"/>
    <property type="project" value="UniProtKB-SubCell"/>
</dbReference>
<evidence type="ECO:0000256" key="7">
    <source>
        <dbReference type="ARBA" id="ARBA00022989"/>
    </source>
</evidence>
<evidence type="ECO:0000256" key="8">
    <source>
        <dbReference type="ARBA" id="ARBA00023136"/>
    </source>
</evidence>
<evidence type="ECO:0000256" key="4">
    <source>
        <dbReference type="ARBA" id="ARBA00022679"/>
    </source>
</evidence>
<dbReference type="InterPro" id="IPR010559">
    <property type="entry name" value="Sig_transdc_His_kin_internal"/>
</dbReference>
<feature type="transmembrane region" description="Helical" evidence="9">
    <location>
        <begin position="36"/>
        <end position="55"/>
    </location>
</feature>
<dbReference type="InterPro" id="IPR003660">
    <property type="entry name" value="HAMP_dom"/>
</dbReference>
<dbReference type="SUPFAM" id="SSF55874">
    <property type="entry name" value="ATPase domain of HSP90 chaperone/DNA topoisomerase II/histidine kinase"/>
    <property type="match status" value="1"/>
</dbReference>
<sequence length="613" mass="71616">MQLLWAILLILQRIMWINMTFKWYEFKNYRLRTKLIISYMILTVIPVAILGYILYSQYTSSIEEQVGEYLPLVLEQSSEDIENQMKSFQQINEMLYNSPQVIEILRKDKYANTSELLKDQFQVNSYLSKSYIKGGKEGVLGVFIVSHNRLFQSTRISYTSFDFYENLPYGQEINLNGQTKMILPNETSLSFEGNPPYILIMKDLIDVDNRKKIGNIFLAVDIQFIKDIVEKLENKNQSDIWITDEHNRMIYHTNPKKIGSTFKDKLKYPLINGSIRTTSHNQNYLISMQRLDSVNWTIFHRVKVSVLTEKTDMARNATIILFVVFVLISTILSVILAWNVANPLHKLTKIMKKVEQGDFQADITIRSQDEIGLLAKNFQSMVLKIKELIREKYQLELKHKEAELYALQSQINPHFMYNTLETIGMAVESNDNKTVVKMVTILGRMLRYSISNKASFVPISQEILHMKDFLTIQKIRFEERLEFFIEETMESKVYTTPKFILQPIIENSIKYGLEQEEKLIMEIYIYYKDHEKKEIIYHIKDNGPGIKKDDLHKIMQTLDGNPSEKRASGFGLVNVHGRLQMAYGKQYGIQIKSEENQGTEIIINIPTLKIDET</sequence>
<dbReference type="Pfam" id="PF02743">
    <property type="entry name" value="dCache_1"/>
    <property type="match status" value="1"/>
</dbReference>
<dbReference type="Gene3D" id="3.30.450.20">
    <property type="entry name" value="PAS domain"/>
    <property type="match status" value="2"/>
</dbReference>
<proteinExistence type="predicted"/>
<keyword evidence="5 9" id="KW-0812">Transmembrane</keyword>
<dbReference type="AlphaFoldDB" id="A0A2N0Z7Y5"/>
<feature type="transmembrane region" description="Helical" evidence="9">
    <location>
        <begin position="6"/>
        <end position="24"/>
    </location>
</feature>
<evidence type="ECO:0000256" key="6">
    <source>
        <dbReference type="ARBA" id="ARBA00022777"/>
    </source>
</evidence>
<evidence type="ECO:0000256" key="2">
    <source>
        <dbReference type="ARBA" id="ARBA00022475"/>
    </source>
</evidence>
<comment type="caution">
    <text evidence="11">The sequence shown here is derived from an EMBL/GenBank/DDBJ whole genome shotgun (WGS) entry which is preliminary data.</text>
</comment>
<keyword evidence="4" id="KW-0808">Transferase</keyword>
<evidence type="ECO:0000256" key="5">
    <source>
        <dbReference type="ARBA" id="ARBA00022692"/>
    </source>
</evidence>
<gene>
    <name evidence="11" type="ORF">CWS01_01920</name>
</gene>
<keyword evidence="2" id="KW-1003">Cell membrane</keyword>
<dbReference type="EMBL" id="PISE01000003">
    <property type="protein sequence ID" value="PKG25625.1"/>
    <property type="molecule type" value="Genomic_DNA"/>
</dbReference>
<evidence type="ECO:0000313" key="11">
    <source>
        <dbReference type="EMBL" id="PKG25625.1"/>
    </source>
</evidence>
<evidence type="ECO:0000256" key="1">
    <source>
        <dbReference type="ARBA" id="ARBA00004651"/>
    </source>
</evidence>
<reference evidence="11 12" key="1">
    <citation type="journal article" date="2003" name="Int. J. Syst. Evol. Microbiol.">
        <title>Bacillus nealsonii sp. nov., isolated from a spacecraft-assembly facility, whose spores are gamma-radiation resistant.</title>
        <authorList>
            <person name="Venkateswaran K."/>
            <person name="Kempf M."/>
            <person name="Chen F."/>
            <person name="Satomi M."/>
            <person name="Nicholson W."/>
            <person name="Kern R."/>
        </authorList>
    </citation>
    <scope>NUCLEOTIDE SEQUENCE [LARGE SCALE GENOMIC DNA]</scope>
    <source>
        <strain evidence="11 12">FO-92</strain>
    </source>
</reference>
<feature type="transmembrane region" description="Helical" evidence="9">
    <location>
        <begin position="319"/>
        <end position="341"/>
    </location>
</feature>
<dbReference type="Gene3D" id="6.10.340.10">
    <property type="match status" value="1"/>
</dbReference>
<comment type="subcellular location">
    <subcellularLocation>
        <location evidence="1">Cell membrane</location>
        <topology evidence="1">Multi-pass membrane protein</topology>
    </subcellularLocation>
</comment>
<dbReference type="CDD" id="cd06225">
    <property type="entry name" value="HAMP"/>
    <property type="match status" value="1"/>
</dbReference>
<dbReference type="OrthoDB" id="9776552at2"/>
<dbReference type="InterPro" id="IPR036890">
    <property type="entry name" value="HATPase_C_sf"/>
</dbReference>
<evidence type="ECO:0000259" key="10">
    <source>
        <dbReference type="PROSITE" id="PS50885"/>
    </source>
</evidence>
<dbReference type="Pfam" id="PF00672">
    <property type="entry name" value="HAMP"/>
    <property type="match status" value="1"/>
</dbReference>
<accession>A0A2N0Z7Y5</accession>
<dbReference type="InterPro" id="IPR050640">
    <property type="entry name" value="Bact_2-comp_sensor_kinase"/>
</dbReference>
<evidence type="ECO:0000313" key="12">
    <source>
        <dbReference type="Proteomes" id="UP000233375"/>
    </source>
</evidence>
<dbReference type="Gene3D" id="3.30.565.10">
    <property type="entry name" value="Histidine kinase-like ATPase, C-terminal domain"/>
    <property type="match status" value="1"/>
</dbReference>
<dbReference type="InterPro" id="IPR033479">
    <property type="entry name" value="dCache_1"/>
</dbReference>
<dbReference type="SUPFAM" id="SSF158472">
    <property type="entry name" value="HAMP domain-like"/>
    <property type="match status" value="1"/>
</dbReference>
<dbReference type="SMART" id="SM00304">
    <property type="entry name" value="HAMP"/>
    <property type="match status" value="1"/>
</dbReference>
<evidence type="ECO:0000256" key="3">
    <source>
        <dbReference type="ARBA" id="ARBA00022553"/>
    </source>
</evidence>
<keyword evidence="6 11" id="KW-0418">Kinase</keyword>
<keyword evidence="3" id="KW-0597">Phosphoprotein</keyword>
<keyword evidence="8 9" id="KW-0472">Membrane</keyword>
<dbReference type="Pfam" id="PF02518">
    <property type="entry name" value="HATPase_c"/>
    <property type="match status" value="1"/>
</dbReference>
<keyword evidence="12" id="KW-1185">Reference proteome</keyword>
<dbReference type="PANTHER" id="PTHR34220">
    <property type="entry name" value="SENSOR HISTIDINE KINASE YPDA"/>
    <property type="match status" value="1"/>
</dbReference>
<name>A0A2N0Z7Y5_9BACI</name>
<dbReference type="PANTHER" id="PTHR34220:SF7">
    <property type="entry name" value="SENSOR HISTIDINE KINASE YPDA"/>
    <property type="match status" value="1"/>
</dbReference>
<keyword evidence="7 9" id="KW-1133">Transmembrane helix</keyword>
<dbReference type="PROSITE" id="PS50885">
    <property type="entry name" value="HAMP"/>
    <property type="match status" value="1"/>
</dbReference>